<evidence type="ECO:0000259" key="13">
    <source>
        <dbReference type="PROSITE" id="PS50109"/>
    </source>
</evidence>
<evidence type="ECO:0000256" key="10">
    <source>
        <dbReference type="ARBA" id="ARBA00023012"/>
    </source>
</evidence>
<keyword evidence="8" id="KW-0418">Kinase</keyword>
<comment type="subcellular location">
    <subcellularLocation>
        <location evidence="2">Membrane</location>
        <topology evidence="2">Multi-pass membrane protein</topology>
    </subcellularLocation>
</comment>
<dbReference type="PANTHER" id="PTHR45528:SF12">
    <property type="entry name" value="SENSOR HISTIDINE KINASE ARSS"/>
    <property type="match status" value="1"/>
</dbReference>
<dbReference type="InterPro" id="IPR041610">
    <property type="entry name" value="ArlS_N"/>
</dbReference>
<evidence type="ECO:0000256" key="9">
    <source>
        <dbReference type="ARBA" id="ARBA00022989"/>
    </source>
</evidence>
<dbReference type="SMART" id="SM00387">
    <property type="entry name" value="HATPase_c"/>
    <property type="match status" value="1"/>
</dbReference>
<evidence type="ECO:0000313" key="16">
    <source>
        <dbReference type="Proteomes" id="UP001595807"/>
    </source>
</evidence>
<keyword evidence="11 12" id="KW-0472">Membrane</keyword>
<dbReference type="EC" id="2.7.13.3" evidence="3"/>
<keyword evidence="7 12" id="KW-0812">Transmembrane</keyword>
<feature type="domain" description="HAMP" evidence="14">
    <location>
        <begin position="170"/>
        <end position="224"/>
    </location>
</feature>
<keyword evidence="15" id="KW-0547">Nucleotide-binding</keyword>
<dbReference type="InterPro" id="IPR005467">
    <property type="entry name" value="His_kinase_dom"/>
</dbReference>
<dbReference type="CDD" id="cd00075">
    <property type="entry name" value="HATPase"/>
    <property type="match status" value="1"/>
</dbReference>
<evidence type="ECO:0000256" key="2">
    <source>
        <dbReference type="ARBA" id="ARBA00004141"/>
    </source>
</evidence>
<dbReference type="SMART" id="SM00388">
    <property type="entry name" value="HisKA"/>
    <property type="match status" value="1"/>
</dbReference>
<dbReference type="Pfam" id="PF02518">
    <property type="entry name" value="HATPase_c"/>
    <property type="match status" value="1"/>
</dbReference>
<dbReference type="InterPro" id="IPR003660">
    <property type="entry name" value="HAMP_dom"/>
</dbReference>
<dbReference type="Pfam" id="PF00512">
    <property type="entry name" value="HisKA"/>
    <property type="match status" value="1"/>
</dbReference>
<reference evidence="16" key="1">
    <citation type="journal article" date="2019" name="Int. J. Syst. Evol. Microbiol.">
        <title>The Global Catalogue of Microorganisms (GCM) 10K type strain sequencing project: providing services to taxonomists for standard genome sequencing and annotation.</title>
        <authorList>
            <consortium name="The Broad Institute Genomics Platform"/>
            <consortium name="The Broad Institute Genome Sequencing Center for Infectious Disease"/>
            <person name="Wu L."/>
            <person name="Ma J."/>
        </authorList>
    </citation>
    <scope>NUCLEOTIDE SEQUENCE [LARGE SCALE GENOMIC DNA]</scope>
    <source>
        <strain evidence="16">CCUG 67170</strain>
    </source>
</reference>
<dbReference type="EMBL" id="JBHRZV010000049">
    <property type="protein sequence ID" value="MFC3928222.1"/>
    <property type="molecule type" value="Genomic_DNA"/>
</dbReference>
<dbReference type="Proteomes" id="UP001595807">
    <property type="component" value="Unassembled WGS sequence"/>
</dbReference>
<dbReference type="Gene3D" id="6.10.340.10">
    <property type="match status" value="1"/>
</dbReference>
<feature type="transmembrane region" description="Helical" evidence="12">
    <location>
        <begin position="146"/>
        <end position="167"/>
    </location>
</feature>
<dbReference type="Gene3D" id="3.30.565.10">
    <property type="entry name" value="Histidine kinase-like ATPase, C-terminal domain"/>
    <property type="match status" value="1"/>
</dbReference>
<protein>
    <recommendedName>
        <fullName evidence="4">Signal transduction histidine-protein kinase ArlS</fullName>
        <ecNumber evidence="3">2.7.13.3</ecNumber>
    </recommendedName>
</protein>
<evidence type="ECO:0000256" key="5">
    <source>
        <dbReference type="ARBA" id="ARBA00022553"/>
    </source>
</evidence>
<dbReference type="Gene3D" id="1.10.287.130">
    <property type="match status" value="1"/>
</dbReference>
<dbReference type="InterPro" id="IPR050398">
    <property type="entry name" value="HssS/ArlS-like"/>
</dbReference>
<organism evidence="15 16">
    <name type="scientific">Streptococcus caprae</name>
    <dbReference type="NCBI Taxonomy" id="1640501"/>
    <lineage>
        <taxon>Bacteria</taxon>
        <taxon>Bacillati</taxon>
        <taxon>Bacillota</taxon>
        <taxon>Bacilli</taxon>
        <taxon>Lactobacillales</taxon>
        <taxon>Streptococcaceae</taxon>
        <taxon>Streptococcus</taxon>
    </lineage>
</organism>
<evidence type="ECO:0000256" key="8">
    <source>
        <dbReference type="ARBA" id="ARBA00022777"/>
    </source>
</evidence>
<evidence type="ECO:0000256" key="12">
    <source>
        <dbReference type="SAM" id="Phobius"/>
    </source>
</evidence>
<dbReference type="PROSITE" id="PS50109">
    <property type="entry name" value="HIS_KIN"/>
    <property type="match status" value="1"/>
</dbReference>
<gene>
    <name evidence="15" type="ORF">ACFORF_06520</name>
</gene>
<comment type="caution">
    <text evidence="15">The sequence shown here is derived from an EMBL/GenBank/DDBJ whole genome shotgun (WGS) entry which is preliminary data.</text>
</comment>
<keyword evidence="16" id="KW-1185">Reference proteome</keyword>
<dbReference type="InterPro" id="IPR004358">
    <property type="entry name" value="Sig_transdc_His_kin-like_C"/>
</dbReference>
<keyword evidence="10" id="KW-0902">Two-component regulatory system</keyword>
<evidence type="ECO:0000256" key="4">
    <source>
        <dbReference type="ARBA" id="ARBA00015735"/>
    </source>
</evidence>
<keyword evidence="9 12" id="KW-1133">Transmembrane helix</keyword>
<dbReference type="InterPro" id="IPR003594">
    <property type="entry name" value="HATPase_dom"/>
</dbReference>
<accession>A0ABV8CW54</accession>
<evidence type="ECO:0000313" key="15">
    <source>
        <dbReference type="EMBL" id="MFC3928222.1"/>
    </source>
</evidence>
<dbReference type="CDD" id="cd00082">
    <property type="entry name" value="HisKA"/>
    <property type="match status" value="1"/>
</dbReference>
<dbReference type="RefSeq" id="WP_380426579.1">
    <property type="nucleotide sequence ID" value="NZ_JBHRZV010000049.1"/>
</dbReference>
<dbReference type="SMART" id="SM00304">
    <property type="entry name" value="HAMP"/>
    <property type="match status" value="1"/>
</dbReference>
<name>A0ABV8CW54_9STRE</name>
<evidence type="ECO:0000256" key="7">
    <source>
        <dbReference type="ARBA" id="ARBA00022692"/>
    </source>
</evidence>
<proteinExistence type="predicted"/>
<evidence type="ECO:0000256" key="1">
    <source>
        <dbReference type="ARBA" id="ARBA00000085"/>
    </source>
</evidence>
<dbReference type="InterPro" id="IPR036890">
    <property type="entry name" value="HATPase_C_sf"/>
</dbReference>
<dbReference type="CDD" id="cd06225">
    <property type="entry name" value="HAMP"/>
    <property type="match status" value="1"/>
</dbReference>
<sequence>MKYLLLGEQNRITDNITLIKDRLSESDEVLTVGSITSILYKNATTDTLVDNNGSYYILRAERDITNMLYSNQKLFVYDPDGDLIFTSSEDADNPKMTELNKIETVRTKSDMVYVLTEAVQDKSGQLIGYVQVSHELTYYDEMRQNLSYVIIAMGVVALVLILLITIFTTREFLKPLIQFQQIMGEITQNPNSLDRRTNLKTNDEIQDLSEMFDGMLDRLEEHNQLQTRFVSDISHELRTPVAVIKGHLGLLKRWGKDDPEVLEESLEASYEETERMSLMINDMLDTIRVQGNLEDHLRDTAFLPDSVRTVVGNFKLLHPTATIKTVIGQAIPMAKIYKNHFEQMLTILLDNALKYSPNHQEIEVSLTRVENQIELIVSDHGEGISEDDLNHIFERFYRTDLSRNRTSTKSGLGIGLSILKKISDAYACSVSVASQLGQGTTFKVLVPVVSEEDLVY</sequence>
<dbReference type="Pfam" id="PF18719">
    <property type="entry name" value="ArlS_N"/>
    <property type="match status" value="1"/>
</dbReference>
<dbReference type="PRINTS" id="PR00344">
    <property type="entry name" value="BCTRLSENSOR"/>
</dbReference>
<dbReference type="SUPFAM" id="SSF47384">
    <property type="entry name" value="Homodimeric domain of signal transducing histidine kinase"/>
    <property type="match status" value="1"/>
</dbReference>
<keyword evidence="15" id="KW-0067">ATP-binding</keyword>
<comment type="catalytic activity">
    <reaction evidence="1">
        <text>ATP + protein L-histidine = ADP + protein N-phospho-L-histidine.</text>
        <dbReference type="EC" id="2.7.13.3"/>
    </reaction>
</comment>
<keyword evidence="6" id="KW-0808">Transferase</keyword>
<dbReference type="PROSITE" id="PS50885">
    <property type="entry name" value="HAMP"/>
    <property type="match status" value="1"/>
</dbReference>
<evidence type="ECO:0000259" key="14">
    <source>
        <dbReference type="PROSITE" id="PS50885"/>
    </source>
</evidence>
<keyword evidence="5" id="KW-0597">Phosphoprotein</keyword>
<evidence type="ECO:0000256" key="6">
    <source>
        <dbReference type="ARBA" id="ARBA00022679"/>
    </source>
</evidence>
<dbReference type="InterPro" id="IPR036097">
    <property type="entry name" value="HisK_dim/P_sf"/>
</dbReference>
<dbReference type="GO" id="GO:0005524">
    <property type="term" value="F:ATP binding"/>
    <property type="evidence" value="ECO:0007669"/>
    <property type="project" value="UniProtKB-KW"/>
</dbReference>
<dbReference type="InterPro" id="IPR003661">
    <property type="entry name" value="HisK_dim/P_dom"/>
</dbReference>
<evidence type="ECO:0000256" key="11">
    <source>
        <dbReference type="ARBA" id="ARBA00023136"/>
    </source>
</evidence>
<evidence type="ECO:0000256" key="3">
    <source>
        <dbReference type="ARBA" id="ARBA00012438"/>
    </source>
</evidence>
<feature type="domain" description="Histidine kinase" evidence="13">
    <location>
        <begin position="232"/>
        <end position="450"/>
    </location>
</feature>
<dbReference type="SUPFAM" id="SSF55874">
    <property type="entry name" value="ATPase domain of HSP90 chaperone/DNA topoisomerase II/histidine kinase"/>
    <property type="match status" value="1"/>
</dbReference>
<dbReference type="PANTHER" id="PTHR45528">
    <property type="entry name" value="SENSOR HISTIDINE KINASE CPXA"/>
    <property type="match status" value="1"/>
</dbReference>